<dbReference type="OMA" id="ANMGRIL"/>
<dbReference type="Pfam" id="PF04775">
    <property type="entry name" value="Bile_Hydr_Trans"/>
    <property type="match status" value="1"/>
</dbReference>
<evidence type="ECO:0000259" key="5">
    <source>
        <dbReference type="Pfam" id="PF08840"/>
    </source>
</evidence>
<dbReference type="AlphaFoldDB" id="A0A2K6UVH8"/>
<feature type="domain" description="Acyl-CoA thioester hydrolase/bile acid-CoA amino acid N-acetyltransferase" evidence="4">
    <location>
        <begin position="16"/>
        <end position="138"/>
    </location>
</feature>
<evidence type="ECO:0000256" key="2">
    <source>
        <dbReference type="ARBA" id="ARBA00022487"/>
    </source>
</evidence>
<feature type="active site" description="Charge relay system" evidence="3">
    <location>
        <position position="187"/>
    </location>
</feature>
<feature type="active site" description="Charge relay system" evidence="3">
    <location>
        <position position="315"/>
    </location>
</feature>
<dbReference type="PANTHER" id="PTHR10824">
    <property type="entry name" value="ACYL-COENZYME A THIOESTERASE-RELATED"/>
    <property type="match status" value="1"/>
</dbReference>
<protein>
    <submittedName>
        <fullName evidence="6">Uncharacterized protein</fullName>
    </submittedName>
</protein>
<evidence type="ECO:0000256" key="1">
    <source>
        <dbReference type="ARBA" id="ARBA00006538"/>
    </source>
</evidence>
<dbReference type="Gene3D" id="3.40.50.1820">
    <property type="entry name" value="alpha/beta hydrolase"/>
    <property type="match status" value="1"/>
</dbReference>
<dbReference type="GO" id="GO:0052689">
    <property type="term" value="F:carboxylic ester hydrolase activity"/>
    <property type="evidence" value="ECO:0007669"/>
    <property type="project" value="UniProtKB-KW"/>
</dbReference>
<evidence type="ECO:0000256" key="3">
    <source>
        <dbReference type="PIRSR" id="PIRSR016521-1"/>
    </source>
</evidence>
<dbReference type="GeneTree" id="ENSGT01010000222336"/>
<keyword evidence="2" id="KW-0719">Serine esterase</keyword>
<dbReference type="InterPro" id="IPR014940">
    <property type="entry name" value="BAAT_C"/>
</dbReference>
<dbReference type="PIRSF" id="PIRSF016521">
    <property type="entry name" value="Acyl-CoA_hydro"/>
    <property type="match status" value="1"/>
</dbReference>
<dbReference type="InterPro" id="IPR029058">
    <property type="entry name" value="AB_hydrolase_fold"/>
</dbReference>
<dbReference type="Ensembl" id="ENSSBOT00000052833.1">
    <property type="protein sequence ID" value="ENSSBOP00000035901.1"/>
    <property type="gene ID" value="ENSSBOG00000034097.1"/>
</dbReference>
<dbReference type="PANTHER" id="PTHR10824:SF17">
    <property type="entry name" value="ACYL-COENZYME A THIOESTERASE 6"/>
    <property type="match status" value="1"/>
</dbReference>
<reference evidence="6" key="2">
    <citation type="submission" date="2025-09" db="UniProtKB">
        <authorList>
            <consortium name="Ensembl"/>
        </authorList>
    </citation>
    <scope>IDENTIFICATION</scope>
</reference>
<dbReference type="Proteomes" id="UP000233220">
    <property type="component" value="Unplaced"/>
</dbReference>
<dbReference type="STRING" id="39432.ENSSBOP00000035901"/>
<feature type="domain" description="BAAT/Acyl-CoA thioester hydrolase C-terminal" evidence="5">
    <location>
        <begin position="174"/>
        <end position="354"/>
    </location>
</feature>
<dbReference type="Pfam" id="PF08840">
    <property type="entry name" value="BAAT_C"/>
    <property type="match status" value="1"/>
</dbReference>
<keyword evidence="2" id="KW-0378">Hydrolase</keyword>
<dbReference type="InterPro" id="IPR042490">
    <property type="entry name" value="Thio_Ohase/BAAT_N"/>
</dbReference>
<accession>A0A2K6UVH8</accession>
<evidence type="ECO:0000259" key="4">
    <source>
        <dbReference type="Pfam" id="PF04775"/>
    </source>
</evidence>
<dbReference type="FunFam" id="2.60.40.2240:FF:000001">
    <property type="entry name" value="acyl-coenzyme A thioesterase 4"/>
    <property type="match status" value="1"/>
</dbReference>
<organism evidence="6 7">
    <name type="scientific">Saimiri boliviensis boliviensis</name>
    <name type="common">Bolivian squirrel monkey</name>
    <dbReference type="NCBI Taxonomy" id="39432"/>
    <lineage>
        <taxon>Eukaryota</taxon>
        <taxon>Metazoa</taxon>
        <taxon>Chordata</taxon>
        <taxon>Craniata</taxon>
        <taxon>Vertebrata</taxon>
        <taxon>Euteleostomi</taxon>
        <taxon>Mammalia</taxon>
        <taxon>Eutheria</taxon>
        <taxon>Euarchontoglires</taxon>
        <taxon>Primates</taxon>
        <taxon>Haplorrhini</taxon>
        <taxon>Platyrrhini</taxon>
        <taxon>Cebidae</taxon>
        <taxon>Saimiriinae</taxon>
        <taxon>Saimiri</taxon>
    </lineage>
</organism>
<feature type="active site" description="Charge relay system" evidence="3">
    <location>
        <position position="281"/>
    </location>
</feature>
<dbReference type="GO" id="GO:0006637">
    <property type="term" value="P:acyl-CoA metabolic process"/>
    <property type="evidence" value="ECO:0007669"/>
    <property type="project" value="InterPro"/>
</dbReference>
<evidence type="ECO:0000313" key="6">
    <source>
        <dbReference type="Ensembl" id="ENSSBOP00000035901.1"/>
    </source>
</evidence>
<evidence type="ECO:0000313" key="7">
    <source>
        <dbReference type="Proteomes" id="UP000233220"/>
    </source>
</evidence>
<dbReference type="GO" id="GO:0047617">
    <property type="term" value="F:fatty acyl-CoA hydrolase activity"/>
    <property type="evidence" value="ECO:0007669"/>
    <property type="project" value="TreeGrafter"/>
</dbReference>
<dbReference type="SUPFAM" id="SSF53474">
    <property type="entry name" value="alpha/beta-Hydrolases"/>
    <property type="match status" value="1"/>
</dbReference>
<dbReference type="GO" id="GO:0006631">
    <property type="term" value="P:fatty acid metabolic process"/>
    <property type="evidence" value="ECO:0007669"/>
    <property type="project" value="TreeGrafter"/>
</dbReference>
<reference evidence="6" key="1">
    <citation type="submission" date="2025-08" db="UniProtKB">
        <authorList>
            <consortium name="Ensembl"/>
        </authorList>
    </citation>
    <scope>IDENTIFICATION</scope>
</reference>
<proteinExistence type="inferred from homology"/>
<dbReference type="InterPro" id="IPR006862">
    <property type="entry name" value="Thio_Ohase/aa_AcTrfase"/>
</dbReference>
<dbReference type="Gene3D" id="2.60.40.2240">
    <property type="entry name" value="Acyl-CoA thioester hydrolase/BAAT N-terminal domain"/>
    <property type="match status" value="1"/>
</dbReference>
<name>A0A2K6UVH8_SAIBB</name>
<keyword evidence="7" id="KW-1185">Reference proteome</keyword>
<comment type="similarity">
    <text evidence="1">Belongs to the C/M/P thioester hydrolase family.</text>
</comment>
<dbReference type="InterPro" id="IPR016662">
    <property type="entry name" value="Acyl-CoA_thioEstase_long-chain"/>
</dbReference>
<sequence length="354" mass="38542">MTVTLLLEPAGRSCWDEPVHIAVRGLAPEQPVTLRASLRDENGALFRAHARYRADARGELDLERAPALGGSFAGCEPMGPFWALKPEKAWGRLVKPEVRTPFPVELEVLDDPEPGRLLCQARHEHDFLQPGVQRELVRAGRVRAALFLPPGEPPLLIVRVFCGLILLLFPLFLSQVKGPGVGLLGISEGGELCLSMASFLKGITAAVIINSSLASAGGGIHYRGEILPPVGINKNSIKVTKDGFADIVGVLNSPLEGPEQKSFIPVERAESSFLFLVDQDDLNWKSEFYANEACKCLQAQGRRKPQVICYPGAGHYIEPPYFPLPGFHACLGGRSCYLGRRAQGHAMAPLDAWK</sequence>